<proteinExistence type="predicted"/>
<dbReference type="AlphaFoldDB" id="A0A1M5MU69"/>
<feature type="compositionally biased region" description="Low complexity" evidence="1">
    <location>
        <begin position="384"/>
        <end position="401"/>
    </location>
</feature>
<keyword evidence="2" id="KW-1133">Transmembrane helix</keyword>
<organism evidence="3 4">
    <name type="scientific">Cognatishimia maritima</name>
    <dbReference type="NCBI Taxonomy" id="870908"/>
    <lineage>
        <taxon>Bacteria</taxon>
        <taxon>Pseudomonadati</taxon>
        <taxon>Pseudomonadota</taxon>
        <taxon>Alphaproteobacteria</taxon>
        <taxon>Rhodobacterales</taxon>
        <taxon>Paracoccaceae</taxon>
        <taxon>Cognatishimia</taxon>
    </lineage>
</organism>
<name>A0A1M5MU69_9RHOB</name>
<sequence>MSRASPRARLLGDLRADWDIELGFSMKDQDEELSHPAPMLDRELSQDTLLAIKAIVQGKEPVIPKSSNPPPPPPLAAPPVHGVSNHKRPAWQAKQEGARFAPKEPASLRPPEPQPVSEVTVAEKTAPKPAPQKPAPQKPAAAALPETGVPADDLLHSASQKPVSLDSKGNETPEPQPKPRLKAKPSTDRNVVLDVVPHEGALVAGPLLPSDTAIQEEPRDDADEATASEPLADNQADVSGPVSVTETFSEVPLHTETDHPETTSVEVAEPAKPGSAQDDGQEVKFETVDDQGDWGFDIAEFEACVDSQSEPEPEPEPEVQLDLAPEVEIVPESEVETAHNSTAVAENAAEPEPNPVENSESEAAPADEFETSSAELLKPEPETVETAETTTVIEPQVVEAPRAPEDAAPDDIKNVSDLAANNFGEFEDQSVSDAETAEKAIFAAAEVIEEPANNAQRANIPTSDAGSDAEIEDAVHGLIAEHPALDEEKPSITDTEKAGQETLATENVEATVSAVLTEDKIKVKKPSRLSLFVSRQARRLWAKILQIIPDDETLIRVCTPRRVAVALILFSVIIEPWFFPTVLVLALFFGSLIGILMGPDRIHHYAELGWKRYERKRPEKALELRNKAMDRLERWQAVADRLPSRWTQGLHLPQFQTDEERAAAECAYANRMARIAREESRKSYS</sequence>
<evidence type="ECO:0000256" key="2">
    <source>
        <dbReference type="SAM" id="Phobius"/>
    </source>
</evidence>
<feature type="compositionally biased region" description="Pro residues" evidence="1">
    <location>
        <begin position="67"/>
        <end position="77"/>
    </location>
</feature>
<dbReference type="Proteomes" id="UP000184211">
    <property type="component" value="Unassembled WGS sequence"/>
</dbReference>
<evidence type="ECO:0000313" key="3">
    <source>
        <dbReference type="EMBL" id="SHG80745.1"/>
    </source>
</evidence>
<dbReference type="STRING" id="870908.SAMN04488044_1332"/>
<dbReference type="RefSeq" id="WP_072791888.1">
    <property type="nucleotide sequence ID" value="NZ_FQWM01000002.1"/>
</dbReference>
<evidence type="ECO:0000313" key="4">
    <source>
        <dbReference type="Proteomes" id="UP000184211"/>
    </source>
</evidence>
<feature type="region of interest" description="Disordered" evidence="1">
    <location>
        <begin position="60"/>
        <end position="411"/>
    </location>
</feature>
<reference evidence="4" key="1">
    <citation type="submission" date="2016-11" db="EMBL/GenBank/DDBJ databases">
        <authorList>
            <person name="Varghese N."/>
            <person name="Submissions S."/>
        </authorList>
    </citation>
    <scope>NUCLEOTIDE SEQUENCE [LARGE SCALE GENOMIC DNA]</scope>
    <source>
        <strain evidence="4">DSM 28223</strain>
    </source>
</reference>
<feature type="transmembrane region" description="Helical" evidence="2">
    <location>
        <begin position="577"/>
        <end position="597"/>
    </location>
</feature>
<evidence type="ECO:0000256" key="1">
    <source>
        <dbReference type="SAM" id="MobiDB-lite"/>
    </source>
</evidence>
<feature type="compositionally biased region" description="Basic and acidic residues" evidence="1">
    <location>
        <begin position="402"/>
        <end position="411"/>
    </location>
</feature>
<keyword evidence="2" id="KW-0472">Membrane</keyword>
<accession>A0A1M5MU69</accession>
<feature type="compositionally biased region" description="Low complexity" evidence="1">
    <location>
        <begin position="343"/>
        <end position="363"/>
    </location>
</feature>
<dbReference type="OrthoDB" id="7709609at2"/>
<feature type="compositionally biased region" description="Pro residues" evidence="1">
    <location>
        <begin position="128"/>
        <end position="137"/>
    </location>
</feature>
<keyword evidence="4" id="KW-1185">Reference proteome</keyword>
<feature type="compositionally biased region" description="Acidic residues" evidence="1">
    <location>
        <begin position="309"/>
        <end position="319"/>
    </location>
</feature>
<keyword evidence="2" id="KW-0812">Transmembrane</keyword>
<dbReference type="EMBL" id="FQWM01000002">
    <property type="protein sequence ID" value="SHG80745.1"/>
    <property type="molecule type" value="Genomic_DNA"/>
</dbReference>
<gene>
    <name evidence="3" type="ORF">SAMN04488044_1332</name>
</gene>
<protein>
    <submittedName>
        <fullName evidence="3">Uncharacterized protein</fullName>
    </submittedName>
</protein>